<dbReference type="PANTHER" id="PTHR47628">
    <property type="match status" value="1"/>
</dbReference>
<keyword evidence="4" id="KW-1185">Reference proteome</keyword>
<dbReference type="InterPro" id="IPR028082">
    <property type="entry name" value="Peripla_BP_I"/>
</dbReference>
<accession>A0A6M8FNG3</accession>
<dbReference type="GO" id="GO:0006865">
    <property type="term" value="P:amino acid transport"/>
    <property type="evidence" value="ECO:0007669"/>
    <property type="project" value="InterPro"/>
</dbReference>
<feature type="compositionally biased region" description="Basic and acidic residues" evidence="1">
    <location>
        <begin position="411"/>
        <end position="422"/>
    </location>
</feature>
<dbReference type="PANTHER" id="PTHR47628:SF1">
    <property type="entry name" value="ALIPHATIC AMIDASE EXPRESSION-REGULATING PROTEIN"/>
    <property type="match status" value="1"/>
</dbReference>
<dbReference type="PRINTS" id="PR00337">
    <property type="entry name" value="LEUILEVALBP"/>
</dbReference>
<organism evidence="3 4">
    <name type="scientific">Aquipseudomonas campi</name>
    <dbReference type="NCBI Taxonomy" id="2731681"/>
    <lineage>
        <taxon>Bacteria</taxon>
        <taxon>Pseudomonadati</taxon>
        <taxon>Pseudomonadota</taxon>
        <taxon>Gammaproteobacteria</taxon>
        <taxon>Pseudomonadales</taxon>
        <taxon>Pseudomonadaceae</taxon>
        <taxon>Aquipseudomonas</taxon>
    </lineage>
</organism>
<sequence>MKRRPLLKSTLAASALLLSGLFPYSLQAAETIKVGILHSLSGTMAISETSLKDMALMTIDEINAKGGVNGKQLEAVVVDPASNWPLFAEKGRQLLTQDKVDVVFGCWTSVSRKSVLPVFEELNGLLFYPVQYEGEEMSPNVFYTGAAPNQQAIPAVEYLMSEDGGAAKRYFLLGTDYVYPRTTNKILRSFLHSKGVADKDIEEVYTPFGHSDYQTIVANIKKFSAGGKTAVISTVNGDSNVPFYKELANQGIEATDIPVVAFSVGEEELRGIDTKPLVGQLAAWNYFQSVENPVNTEFVNKWKAYAKAKNLPGADKAVTNDPMEATYVGINMWAQAVEKAGTTDVDKVREALAGQTFAAPSGYTLTMDKTNHHLHKPVMIGEVQEDGQFSIVWQTEGPLRAQPWSPYIPGNDKKPDYAVKSN</sequence>
<dbReference type="Proteomes" id="UP000501379">
    <property type="component" value="Chromosome"/>
</dbReference>
<feature type="chain" id="PRO_5026993792" evidence="2">
    <location>
        <begin position="29"/>
        <end position="422"/>
    </location>
</feature>
<dbReference type="Pfam" id="PF13433">
    <property type="entry name" value="Peripla_BP_5"/>
    <property type="match status" value="1"/>
</dbReference>
<dbReference type="Gene3D" id="3.40.50.2300">
    <property type="match status" value="2"/>
</dbReference>
<protein>
    <submittedName>
        <fullName evidence="3">Urea ABC transporter substrate-binding protein</fullName>
    </submittedName>
</protein>
<dbReference type="RefSeq" id="WP_160081984.1">
    <property type="nucleotide sequence ID" value="NZ_CP053697.2"/>
</dbReference>
<dbReference type="CDD" id="cd06355">
    <property type="entry name" value="PBP1_FmdD-like"/>
    <property type="match status" value="1"/>
</dbReference>
<evidence type="ECO:0000256" key="1">
    <source>
        <dbReference type="SAM" id="MobiDB-lite"/>
    </source>
</evidence>
<gene>
    <name evidence="3" type="primary">urtA</name>
    <name evidence="3" type="ORF">HNE05_02090</name>
</gene>
<dbReference type="InterPro" id="IPR000709">
    <property type="entry name" value="Leu_Ile_Val-bd"/>
</dbReference>
<evidence type="ECO:0000313" key="4">
    <source>
        <dbReference type="Proteomes" id="UP000501379"/>
    </source>
</evidence>
<keyword evidence="2" id="KW-0732">Signal</keyword>
<evidence type="ECO:0000256" key="2">
    <source>
        <dbReference type="SAM" id="SignalP"/>
    </source>
</evidence>
<evidence type="ECO:0000313" key="3">
    <source>
        <dbReference type="EMBL" id="QKE62208.1"/>
    </source>
</evidence>
<proteinExistence type="predicted"/>
<dbReference type="AlphaFoldDB" id="A0A6M8FNG3"/>
<name>A0A6M8FNG3_9GAMM</name>
<reference evidence="3" key="1">
    <citation type="submission" date="2020-07" db="EMBL/GenBank/DDBJ databases">
        <title>Nitrate ammonifying Pseudomonas campi sp. nov. isolated from German agricultural grassland.</title>
        <authorList>
            <person name="Timsy T."/>
            <person name="Ulrich A."/>
            <person name="Spanner T."/>
            <person name="Foesel B."/>
            <person name="Kolb S."/>
            <person name="Horn M.A."/>
            <person name="Behrendt U."/>
        </authorList>
    </citation>
    <scope>NUCLEOTIDE SEQUENCE</scope>
    <source>
        <strain evidence="3">S1-A32-2</strain>
    </source>
</reference>
<dbReference type="EMBL" id="CP053697">
    <property type="protein sequence ID" value="QKE62208.1"/>
    <property type="molecule type" value="Genomic_DNA"/>
</dbReference>
<feature type="region of interest" description="Disordered" evidence="1">
    <location>
        <begin position="403"/>
        <end position="422"/>
    </location>
</feature>
<dbReference type="InterPro" id="IPR017777">
    <property type="entry name" value="ABC_urea-bd_UrtA"/>
</dbReference>
<dbReference type="SUPFAM" id="SSF53822">
    <property type="entry name" value="Periplasmic binding protein-like I"/>
    <property type="match status" value="1"/>
</dbReference>
<dbReference type="NCBIfam" id="TIGR03407">
    <property type="entry name" value="urea_ABC_UrtA"/>
    <property type="match status" value="1"/>
</dbReference>
<dbReference type="KEGG" id="pcam:HNE05_02090"/>
<feature type="signal peptide" evidence="2">
    <location>
        <begin position="1"/>
        <end position="28"/>
    </location>
</feature>